<protein>
    <submittedName>
        <fullName evidence="1">Uncharacterized protein</fullName>
    </submittedName>
</protein>
<dbReference type="RefSeq" id="WP_054256694.1">
    <property type="nucleotide sequence ID" value="NZ_CYIG01000022.1"/>
</dbReference>
<evidence type="ECO:0000313" key="1">
    <source>
        <dbReference type="EMBL" id="SFU86006.1"/>
    </source>
</evidence>
<organism evidence="1 2">
    <name type="scientific">Paenacidovorax caeni</name>
    <dbReference type="NCBI Taxonomy" id="343013"/>
    <lineage>
        <taxon>Bacteria</taxon>
        <taxon>Pseudomonadati</taxon>
        <taxon>Pseudomonadota</taxon>
        <taxon>Betaproteobacteria</taxon>
        <taxon>Burkholderiales</taxon>
        <taxon>Comamonadaceae</taxon>
        <taxon>Paenacidovorax</taxon>
    </lineage>
</organism>
<reference evidence="1 2" key="1">
    <citation type="submission" date="2016-10" db="EMBL/GenBank/DDBJ databases">
        <authorList>
            <person name="de Groot N.N."/>
        </authorList>
    </citation>
    <scope>NUCLEOTIDE SEQUENCE [LARGE SCALE GENOMIC DNA]</scope>
    <source>
        <strain evidence="1 2">R-24608</strain>
    </source>
</reference>
<dbReference type="OrthoDB" id="6057599at2"/>
<dbReference type="Proteomes" id="UP000183656">
    <property type="component" value="Unassembled WGS sequence"/>
</dbReference>
<dbReference type="AlphaFoldDB" id="A0A1I7JLF3"/>
<evidence type="ECO:0000313" key="2">
    <source>
        <dbReference type="Proteomes" id="UP000183656"/>
    </source>
</evidence>
<dbReference type="STRING" id="343013.SAMN04489707_102770"/>
<keyword evidence="2" id="KW-1185">Reference proteome</keyword>
<name>A0A1I7JLF3_9BURK</name>
<proteinExistence type="predicted"/>
<dbReference type="EMBL" id="FPBX01000027">
    <property type="protein sequence ID" value="SFU86006.1"/>
    <property type="molecule type" value="Genomic_DNA"/>
</dbReference>
<gene>
    <name evidence="1" type="ORF">SAMN04489707_102770</name>
</gene>
<sequence length="177" mass="17533">MSLDNRLIALAQAMGSDVKALTLAQGQLSALNTTTKTSLVAAINELLTLVSGTGAVIDDNAGAGDTGVAWSASKIVSAIAAAQMAVKNDLVNGAGAALDTLSELAAALGNDPSFAATIATQIANRVRFDAAQALSAPQQAQARDNIGAAAASALNALTAGLGGYDRDYAADYAAAKV</sequence>
<accession>A0A1I7JLF3</accession>